<dbReference type="PANTHER" id="PTHR43540:SF6">
    <property type="entry name" value="ISOCHORISMATASE-LIKE DOMAIN-CONTAINING PROTEIN"/>
    <property type="match status" value="1"/>
</dbReference>
<evidence type="ECO:0000256" key="1">
    <source>
        <dbReference type="ARBA" id="ARBA00022801"/>
    </source>
</evidence>
<feature type="domain" description="Isochorismatase-like" evidence="2">
    <location>
        <begin position="33"/>
        <end position="206"/>
    </location>
</feature>
<dbReference type="PANTHER" id="PTHR43540">
    <property type="entry name" value="PEROXYUREIDOACRYLATE/UREIDOACRYLATE AMIDOHYDROLASE-RELATED"/>
    <property type="match status" value="1"/>
</dbReference>
<dbReference type="GO" id="GO:0016787">
    <property type="term" value="F:hydrolase activity"/>
    <property type="evidence" value="ECO:0007669"/>
    <property type="project" value="UniProtKB-KW"/>
</dbReference>
<evidence type="ECO:0000259" key="2">
    <source>
        <dbReference type="Pfam" id="PF00857"/>
    </source>
</evidence>
<proteinExistence type="predicted"/>
<dbReference type="InterPro" id="IPR000868">
    <property type="entry name" value="Isochorismatase-like_dom"/>
</dbReference>
<dbReference type="InterPro" id="IPR050272">
    <property type="entry name" value="Isochorismatase-like_hydrls"/>
</dbReference>
<accession>A0A7C5QEW8</accession>
<organism evidence="3">
    <name type="scientific">Caldiarchaeum subterraneum</name>
    <dbReference type="NCBI Taxonomy" id="311458"/>
    <lineage>
        <taxon>Archaea</taxon>
        <taxon>Nitrososphaerota</taxon>
        <taxon>Candidatus Caldarchaeales</taxon>
        <taxon>Candidatus Caldarchaeaceae</taxon>
        <taxon>Candidatus Caldarchaeum</taxon>
    </lineage>
</organism>
<dbReference type="SUPFAM" id="SSF52499">
    <property type="entry name" value="Isochorismatase-like hydrolases"/>
    <property type="match status" value="1"/>
</dbReference>
<dbReference type="AlphaFoldDB" id="A0A7C5QEW8"/>
<name>A0A7C5QEW8_CALS0</name>
<dbReference type="Gene3D" id="3.40.50.850">
    <property type="entry name" value="Isochorismatase-like"/>
    <property type="match status" value="1"/>
</dbReference>
<protein>
    <submittedName>
        <fullName evidence="3">Cysteine hydrolase</fullName>
    </submittedName>
</protein>
<comment type="caution">
    <text evidence="3">The sequence shown here is derived from an EMBL/GenBank/DDBJ whole genome shotgun (WGS) entry which is preliminary data.</text>
</comment>
<dbReference type="CDD" id="cd00431">
    <property type="entry name" value="cysteine_hydrolases"/>
    <property type="match status" value="1"/>
</dbReference>
<reference evidence="3" key="1">
    <citation type="journal article" date="2020" name="mSystems">
        <title>Genome- and Community-Level Interaction Insights into Carbon Utilization and Element Cycling Functions of Hydrothermarchaeota in Hydrothermal Sediment.</title>
        <authorList>
            <person name="Zhou Z."/>
            <person name="Liu Y."/>
            <person name="Xu W."/>
            <person name="Pan J."/>
            <person name="Luo Z.H."/>
            <person name="Li M."/>
        </authorList>
    </citation>
    <scope>NUCLEOTIDE SEQUENCE [LARGE SCALE GENOMIC DNA]</scope>
    <source>
        <strain evidence="3">SpSt-1056</strain>
    </source>
</reference>
<dbReference type="Pfam" id="PF00857">
    <property type="entry name" value="Isochorismatase"/>
    <property type="match status" value="1"/>
</dbReference>
<dbReference type="EMBL" id="DRWN01000051">
    <property type="protein sequence ID" value="HHK68752.1"/>
    <property type="molecule type" value="Genomic_DNA"/>
</dbReference>
<gene>
    <name evidence="3" type="ORF">ENM11_06335</name>
</gene>
<evidence type="ECO:0000313" key="3">
    <source>
        <dbReference type="EMBL" id="HHK68752.1"/>
    </source>
</evidence>
<dbReference type="InterPro" id="IPR036380">
    <property type="entry name" value="Isochorismatase-like_sf"/>
</dbReference>
<keyword evidence="1 3" id="KW-0378">Hydrolase</keyword>
<sequence>MMLSMASGVPPPVPKEWKIPEPARVQVNPKKDLLVVVDLQREYCEPKGRKYLETTREILPSVLNVLESFRSRRAKVAFTLIGFNPGDPRFSGIQSRTYPRKGDWGYELLDELKATPGDIIVEKNCYDPFLSSNMESLLTANGVLPSLSAVVVVGAVTTTCVYHTVSGLFHRGYRVAVPVDCVADRTPAAQLFGLWKFATLYGVTLTRSDLLEFVE</sequence>